<keyword evidence="1" id="KW-0472">Membrane</keyword>
<dbReference type="EMBL" id="JAKEVZ010000003">
    <property type="protein sequence ID" value="MCF1750623.1"/>
    <property type="molecule type" value="Genomic_DNA"/>
</dbReference>
<evidence type="ECO:0008006" key="4">
    <source>
        <dbReference type="Google" id="ProtNLM"/>
    </source>
</evidence>
<feature type="transmembrane region" description="Helical" evidence="1">
    <location>
        <begin position="45"/>
        <end position="63"/>
    </location>
</feature>
<keyword evidence="1" id="KW-1133">Transmembrane helix</keyword>
<feature type="transmembrane region" description="Helical" evidence="1">
    <location>
        <begin position="12"/>
        <end position="33"/>
    </location>
</feature>
<keyword evidence="3" id="KW-1185">Reference proteome</keyword>
<keyword evidence="1" id="KW-0812">Transmembrane</keyword>
<gene>
    <name evidence="2" type="ORF">L0U89_06030</name>
</gene>
<organism evidence="2 3">
    <name type="scientific">Mariniradius sediminis</name>
    <dbReference type="NCBI Taxonomy" id="2909237"/>
    <lineage>
        <taxon>Bacteria</taxon>
        <taxon>Pseudomonadati</taxon>
        <taxon>Bacteroidota</taxon>
        <taxon>Cytophagia</taxon>
        <taxon>Cytophagales</taxon>
        <taxon>Cyclobacteriaceae</taxon>
        <taxon>Mariniradius</taxon>
    </lineage>
</organism>
<name>A0ABS9BUN2_9BACT</name>
<dbReference type="Proteomes" id="UP001201449">
    <property type="component" value="Unassembled WGS sequence"/>
</dbReference>
<comment type="caution">
    <text evidence="2">The sequence shown here is derived from an EMBL/GenBank/DDBJ whole genome shotgun (WGS) entry which is preliminary data.</text>
</comment>
<evidence type="ECO:0000313" key="3">
    <source>
        <dbReference type="Proteomes" id="UP001201449"/>
    </source>
</evidence>
<protein>
    <recommendedName>
        <fullName evidence="4">PH domain-containing protein</fullName>
    </recommendedName>
</protein>
<accession>A0ABS9BUN2</accession>
<proteinExistence type="predicted"/>
<sequence length="165" mass="19523">MANYIFKETQRITQWWLWLLLFGVLTVVLWPLLSQESIDPSQLSSIGIGVVVVLLAMGILYTLRLQTRIGNGRLQYRYLPFIWRWRTYHWSDIQSIELKTFNSLKEYGGWGIRTNFEYWLYNVRGNQGLLVRTKDKSFKLGTQKPQEAARIIQEFDAFKFRNHGG</sequence>
<reference evidence="2 3" key="1">
    <citation type="submission" date="2022-01" db="EMBL/GenBank/DDBJ databases">
        <title>Mariniradius saccharolyticus sp. nov., isolated from sediment of a river.</title>
        <authorList>
            <person name="Liu H."/>
        </authorList>
    </citation>
    <scope>NUCLEOTIDE SEQUENCE [LARGE SCALE GENOMIC DNA]</scope>
    <source>
        <strain evidence="2 3">RY-2</strain>
    </source>
</reference>
<evidence type="ECO:0000313" key="2">
    <source>
        <dbReference type="EMBL" id="MCF1750623.1"/>
    </source>
</evidence>
<dbReference type="RefSeq" id="WP_234860706.1">
    <property type="nucleotide sequence ID" value="NZ_JAKEVZ010000003.1"/>
</dbReference>
<evidence type="ECO:0000256" key="1">
    <source>
        <dbReference type="SAM" id="Phobius"/>
    </source>
</evidence>